<dbReference type="RefSeq" id="WP_093424188.1">
    <property type="nucleotide sequence ID" value="NZ_FOXA01000015.1"/>
</dbReference>
<evidence type="ECO:0000256" key="1">
    <source>
        <dbReference type="SAM" id="SignalP"/>
    </source>
</evidence>
<accession>A0A1I5TU24</accession>
<evidence type="ECO:0000313" key="2">
    <source>
        <dbReference type="EMBL" id="SFP86543.1"/>
    </source>
</evidence>
<name>A0A1I5TU24_9RHOB</name>
<sequence length="158" mass="16802">MKNALRTFALSLIALIGLAASAAAADFAPDRLSLLLGSKHVNAGMEFQEVNPGVFLTWEDRTALDLEFTVGAYQNSYSKASTALVVGQNWSLAEELEVGLFGGLAHYPEDGRTFGVHAGDVVPMGGVQGRYKNMFIQVMPSDGKMADAIVSFGLTIGM</sequence>
<protein>
    <recommendedName>
        <fullName evidence="4">MetA-pathway of phenol degradation</fullName>
    </recommendedName>
</protein>
<proteinExistence type="predicted"/>
<evidence type="ECO:0008006" key="4">
    <source>
        <dbReference type="Google" id="ProtNLM"/>
    </source>
</evidence>
<keyword evidence="1" id="KW-0732">Signal</keyword>
<gene>
    <name evidence="2" type="ORF">SAMN04488047_11528</name>
</gene>
<dbReference type="OrthoDB" id="7707691at2"/>
<organism evidence="2 3">
    <name type="scientific">Tranquillimonas alkanivorans</name>
    <dbReference type="NCBI Taxonomy" id="441119"/>
    <lineage>
        <taxon>Bacteria</taxon>
        <taxon>Pseudomonadati</taxon>
        <taxon>Pseudomonadota</taxon>
        <taxon>Alphaproteobacteria</taxon>
        <taxon>Rhodobacterales</taxon>
        <taxon>Roseobacteraceae</taxon>
        <taxon>Tranquillimonas</taxon>
    </lineage>
</organism>
<feature type="signal peptide" evidence="1">
    <location>
        <begin position="1"/>
        <end position="24"/>
    </location>
</feature>
<dbReference type="Proteomes" id="UP000199356">
    <property type="component" value="Unassembled WGS sequence"/>
</dbReference>
<dbReference type="EMBL" id="FOXA01000015">
    <property type="protein sequence ID" value="SFP86543.1"/>
    <property type="molecule type" value="Genomic_DNA"/>
</dbReference>
<keyword evidence="3" id="KW-1185">Reference proteome</keyword>
<evidence type="ECO:0000313" key="3">
    <source>
        <dbReference type="Proteomes" id="UP000199356"/>
    </source>
</evidence>
<reference evidence="2 3" key="1">
    <citation type="submission" date="2016-10" db="EMBL/GenBank/DDBJ databases">
        <authorList>
            <person name="de Groot N.N."/>
        </authorList>
    </citation>
    <scope>NUCLEOTIDE SEQUENCE [LARGE SCALE GENOMIC DNA]</scope>
    <source>
        <strain evidence="2 3">DSM 19547</strain>
    </source>
</reference>
<feature type="chain" id="PRO_5011722615" description="MetA-pathway of phenol degradation" evidence="1">
    <location>
        <begin position="25"/>
        <end position="158"/>
    </location>
</feature>
<dbReference type="STRING" id="441119.SAMN04488047_11528"/>
<dbReference type="AlphaFoldDB" id="A0A1I5TU24"/>